<dbReference type="AlphaFoldDB" id="A0A1H8I7K0"/>
<dbReference type="OrthoDB" id="9810298at2"/>
<evidence type="ECO:0000313" key="11">
    <source>
        <dbReference type="EMBL" id="SEN63996.1"/>
    </source>
</evidence>
<comment type="miscellaneous">
    <text evidence="8">The porphobilinogen subunits are added to the dipyrromethane group.</text>
</comment>
<feature type="domain" description="Porphobilinogen deaminase C-terminal" evidence="10">
    <location>
        <begin position="237"/>
        <end position="303"/>
    </location>
</feature>
<evidence type="ECO:0000256" key="7">
    <source>
        <dbReference type="ARBA" id="ARBA00048169"/>
    </source>
</evidence>
<dbReference type="NCBIfam" id="TIGR00212">
    <property type="entry name" value="hemC"/>
    <property type="match status" value="1"/>
</dbReference>
<dbReference type="SUPFAM" id="SSF53850">
    <property type="entry name" value="Periplasmic binding protein-like II"/>
    <property type="match status" value="1"/>
</dbReference>
<dbReference type="PANTHER" id="PTHR11557">
    <property type="entry name" value="PORPHOBILINOGEN DEAMINASE"/>
    <property type="match status" value="1"/>
</dbReference>
<feature type="domain" description="Porphobilinogen deaminase N-terminal" evidence="9">
    <location>
        <begin position="12"/>
        <end position="219"/>
    </location>
</feature>
<name>A0A1H8I7K0_9RHOB</name>
<dbReference type="InterPro" id="IPR000860">
    <property type="entry name" value="HemC"/>
</dbReference>
<evidence type="ECO:0000259" key="10">
    <source>
        <dbReference type="Pfam" id="PF03900"/>
    </source>
</evidence>
<dbReference type="Gene3D" id="3.30.160.40">
    <property type="entry name" value="Porphobilinogen deaminase, C-terminal domain"/>
    <property type="match status" value="1"/>
</dbReference>
<evidence type="ECO:0000256" key="3">
    <source>
        <dbReference type="ARBA" id="ARBA00005638"/>
    </source>
</evidence>
<dbReference type="Pfam" id="PF01379">
    <property type="entry name" value="Porphobil_deam"/>
    <property type="match status" value="1"/>
</dbReference>
<gene>
    <name evidence="8" type="primary">hemC</name>
    <name evidence="11" type="ORF">SAMN04488103_106137</name>
</gene>
<sequence length="314" mass="33252">MTHALPSPAEPLKIGTRGSPLALAQAYETRSRLRAAFDLPDAAFEIVVIKTTGDRVLDRPLKEIGGKGLFTKEIEEALGAGAIDIAVHSMKDMPVAQPDGLLLDCYLPREDVRDAFVSPGVARLADLPQGAVVGSSSLRRRAQLAHRRPDLRLVEFRGNVQTRMKKLEDGVAVATFLAMAGLNRLGMAAVARSAIAPEEMLPAVAQGAIGIERRAADGRAAMLLAAIHDGPTGHRLAAERAYLAALDGSCETPIAGLAVLEGDAIWLRGEILRPDGSEVIAGEARGAIADAADLGRDLAARLLAQAPKGFFDWR</sequence>
<dbReference type="InterPro" id="IPR022417">
    <property type="entry name" value="Porphobilin_deaminase_N"/>
</dbReference>
<evidence type="ECO:0000313" key="12">
    <source>
        <dbReference type="Proteomes" id="UP000198761"/>
    </source>
</evidence>
<comment type="subunit">
    <text evidence="4 8">Monomer.</text>
</comment>
<dbReference type="Pfam" id="PF03900">
    <property type="entry name" value="Porphobil_deamC"/>
    <property type="match status" value="1"/>
</dbReference>
<proteinExistence type="inferred from homology"/>
<dbReference type="GO" id="GO:0006782">
    <property type="term" value="P:protoporphyrinogen IX biosynthetic process"/>
    <property type="evidence" value="ECO:0007669"/>
    <property type="project" value="UniProtKB-UniRule"/>
</dbReference>
<dbReference type="RefSeq" id="WP_091301717.1">
    <property type="nucleotide sequence ID" value="NZ_FOCE01000006.1"/>
</dbReference>
<evidence type="ECO:0000256" key="8">
    <source>
        <dbReference type="HAMAP-Rule" id="MF_00260"/>
    </source>
</evidence>
<dbReference type="PIRSF" id="PIRSF001438">
    <property type="entry name" value="4pyrrol_synth_OHMeBilane_synth"/>
    <property type="match status" value="1"/>
</dbReference>
<keyword evidence="12" id="KW-1185">Reference proteome</keyword>
<organism evidence="11 12">
    <name type="scientific">Gemmobacter aquatilis</name>
    <dbReference type="NCBI Taxonomy" id="933059"/>
    <lineage>
        <taxon>Bacteria</taxon>
        <taxon>Pseudomonadati</taxon>
        <taxon>Pseudomonadota</taxon>
        <taxon>Alphaproteobacteria</taxon>
        <taxon>Rhodobacterales</taxon>
        <taxon>Paracoccaceae</taxon>
        <taxon>Gemmobacter</taxon>
    </lineage>
</organism>
<feature type="modified residue" description="S-(dipyrrolylmethanemethyl)cysteine" evidence="8">
    <location>
        <position position="250"/>
    </location>
</feature>
<dbReference type="InterPro" id="IPR022418">
    <property type="entry name" value="Porphobilinogen_deaminase_C"/>
</dbReference>
<protein>
    <recommendedName>
        <fullName evidence="8">Porphobilinogen deaminase</fullName>
        <shortName evidence="8">PBG</shortName>
        <ecNumber evidence="8">2.5.1.61</ecNumber>
    </recommendedName>
    <alternativeName>
        <fullName evidence="8">Hydroxymethylbilane synthase</fullName>
        <shortName evidence="8">HMBS</shortName>
    </alternativeName>
    <alternativeName>
        <fullName evidence="8">Pre-uroporphyrinogen synthase</fullName>
    </alternativeName>
</protein>
<dbReference type="FunFam" id="3.40.190.10:FF:000004">
    <property type="entry name" value="Porphobilinogen deaminase"/>
    <property type="match status" value="1"/>
</dbReference>
<comment type="catalytic activity">
    <reaction evidence="7 8">
        <text>4 porphobilinogen + H2O = hydroxymethylbilane + 4 NH4(+)</text>
        <dbReference type="Rhea" id="RHEA:13185"/>
        <dbReference type="ChEBI" id="CHEBI:15377"/>
        <dbReference type="ChEBI" id="CHEBI:28938"/>
        <dbReference type="ChEBI" id="CHEBI:57845"/>
        <dbReference type="ChEBI" id="CHEBI:58126"/>
        <dbReference type="EC" id="2.5.1.61"/>
    </reaction>
</comment>
<comment type="cofactor">
    <cofactor evidence="8">
        <name>dipyrromethane</name>
        <dbReference type="ChEBI" id="CHEBI:60342"/>
    </cofactor>
    <text evidence="8">Binds 1 dipyrromethane group covalently.</text>
</comment>
<dbReference type="FunFam" id="3.40.190.10:FF:000005">
    <property type="entry name" value="Porphobilinogen deaminase"/>
    <property type="match status" value="1"/>
</dbReference>
<evidence type="ECO:0000259" key="9">
    <source>
        <dbReference type="Pfam" id="PF01379"/>
    </source>
</evidence>
<dbReference type="EC" id="2.5.1.61" evidence="8"/>
<comment type="similarity">
    <text evidence="3 8">Belongs to the HMBS family.</text>
</comment>
<dbReference type="InterPro" id="IPR036803">
    <property type="entry name" value="Porphobilinogen_deaminase_C_sf"/>
</dbReference>
<dbReference type="STRING" id="933059.SAMN04488103_106137"/>
<dbReference type="SUPFAM" id="SSF54782">
    <property type="entry name" value="Porphobilinogen deaminase (hydroxymethylbilane synthase), C-terminal domain"/>
    <property type="match status" value="1"/>
</dbReference>
<dbReference type="Gene3D" id="3.40.190.10">
    <property type="entry name" value="Periplasmic binding protein-like II"/>
    <property type="match status" value="2"/>
</dbReference>
<dbReference type="EMBL" id="FOCE01000006">
    <property type="protein sequence ID" value="SEN63996.1"/>
    <property type="molecule type" value="Genomic_DNA"/>
</dbReference>
<reference evidence="11 12" key="1">
    <citation type="submission" date="2016-10" db="EMBL/GenBank/DDBJ databases">
        <authorList>
            <person name="de Groot N.N."/>
        </authorList>
    </citation>
    <scope>NUCLEOTIDE SEQUENCE [LARGE SCALE GENOMIC DNA]</scope>
    <source>
        <strain evidence="11 12">DSM 3857</strain>
    </source>
</reference>
<evidence type="ECO:0000256" key="6">
    <source>
        <dbReference type="ARBA" id="ARBA00023244"/>
    </source>
</evidence>
<keyword evidence="5 8" id="KW-0808">Transferase</keyword>
<dbReference type="PRINTS" id="PR00151">
    <property type="entry name" value="PORPHBDMNASE"/>
</dbReference>
<comment type="function">
    <text evidence="1 8">Tetrapolymerization of the monopyrrole PBG into the hydroxymethylbilane pre-uroporphyrinogen in several discrete steps.</text>
</comment>
<evidence type="ECO:0000256" key="1">
    <source>
        <dbReference type="ARBA" id="ARBA00002869"/>
    </source>
</evidence>
<evidence type="ECO:0000256" key="5">
    <source>
        <dbReference type="ARBA" id="ARBA00022679"/>
    </source>
</evidence>
<dbReference type="UniPathway" id="UPA00251">
    <property type="reaction ID" value="UER00319"/>
</dbReference>
<comment type="pathway">
    <text evidence="2">Porphyrin-containing compound metabolism; protoporphyrin-IX biosynthesis; coproporphyrinogen-III from 5-aminolevulinate: step 2/4.</text>
</comment>
<dbReference type="PANTHER" id="PTHR11557:SF0">
    <property type="entry name" value="PORPHOBILINOGEN DEAMINASE"/>
    <property type="match status" value="1"/>
</dbReference>
<dbReference type="HAMAP" id="MF_00260">
    <property type="entry name" value="Porphobil_deam"/>
    <property type="match status" value="1"/>
</dbReference>
<evidence type="ECO:0000256" key="4">
    <source>
        <dbReference type="ARBA" id="ARBA00011245"/>
    </source>
</evidence>
<keyword evidence="6 8" id="KW-0627">Porphyrin biosynthesis</keyword>
<dbReference type="GO" id="GO:0005737">
    <property type="term" value="C:cytoplasm"/>
    <property type="evidence" value="ECO:0007669"/>
    <property type="project" value="UniProtKB-UniRule"/>
</dbReference>
<dbReference type="GO" id="GO:0004418">
    <property type="term" value="F:hydroxymethylbilane synthase activity"/>
    <property type="evidence" value="ECO:0007669"/>
    <property type="project" value="UniProtKB-UniRule"/>
</dbReference>
<dbReference type="Proteomes" id="UP000198761">
    <property type="component" value="Unassembled WGS sequence"/>
</dbReference>
<accession>A0A1H8I7K0</accession>
<evidence type="ECO:0000256" key="2">
    <source>
        <dbReference type="ARBA" id="ARBA00004735"/>
    </source>
</evidence>